<keyword evidence="3" id="KW-1185">Reference proteome</keyword>
<name>A0A220T663_9POXV</name>
<evidence type="ECO:0000313" key="3">
    <source>
        <dbReference type="Proteomes" id="UP000217428"/>
    </source>
</evidence>
<dbReference type="EMBL" id="KY747497">
    <property type="protein sequence ID" value="ASK51384.1"/>
    <property type="molecule type" value="Genomic_DNA"/>
</dbReference>
<dbReference type="Proteomes" id="UP000217428">
    <property type="component" value="Segment"/>
</dbReference>
<dbReference type="Gene3D" id="1.10.437.20">
    <property type="entry name" value="dsDNA poxvirus"/>
    <property type="match status" value="1"/>
</dbReference>
<sequence>MTTLSCYYLAKNSLTNEDSIVLAVQDFITWCSLGFRHRQPGGNVFRVLSTCRIDATKVFGTIDEWRCLSRSFNLDTATNNNLVNIKSIIKDYCKGQSAVTSVCAIIGFLSYVAEFWGGENQPNNTTTHVLTLLHSLIKSRSDFALVKGAMKCRLKKIMN</sequence>
<gene>
    <name evidence="1" type="ORF">EPTV-WA-009</name>
    <name evidence="2" type="ORF">EPTV-WA-183</name>
</gene>
<dbReference type="InterPro" id="IPR043018">
    <property type="entry name" value="Poxvirus_sf"/>
</dbReference>
<dbReference type="InterPro" id="IPR022819">
    <property type="entry name" value="Poxvirus_Bcl-2-like"/>
</dbReference>
<protein>
    <submittedName>
        <fullName evidence="1">Uncharacterized protein</fullName>
    </submittedName>
</protein>
<dbReference type="EMBL" id="KY747497">
    <property type="protein sequence ID" value="ASK51210.1"/>
    <property type="molecule type" value="Genomic_DNA"/>
</dbReference>
<evidence type="ECO:0000313" key="2">
    <source>
        <dbReference type="EMBL" id="ASK51384.1"/>
    </source>
</evidence>
<dbReference type="Pfam" id="PF06227">
    <property type="entry name" value="Poxv_Bcl-2-like"/>
    <property type="match status" value="1"/>
</dbReference>
<organism evidence="1 3">
    <name type="scientific">Eptesipox virus</name>
    <dbReference type="NCBI Taxonomy" id="1329402"/>
    <lineage>
        <taxon>Viruses</taxon>
        <taxon>Varidnaviria</taxon>
        <taxon>Bamfordvirae</taxon>
        <taxon>Nucleocytoviricota</taxon>
        <taxon>Pokkesviricetes</taxon>
        <taxon>Chitovirales</taxon>
        <taxon>Poxviridae</taxon>
        <taxon>Chordopoxvirinae</taxon>
        <taxon>Vespertilionpoxvirus</taxon>
        <taxon>Vespertilionpoxvirus eptesipox</taxon>
    </lineage>
</organism>
<reference evidence="1" key="2">
    <citation type="submission" date="2017-03" db="EMBL/GenBank/DDBJ databases">
        <authorList>
            <person name="Afonso C.L."/>
            <person name="Miller P.J."/>
            <person name="Scott M.A."/>
            <person name="Spackman E."/>
            <person name="Goraichik I."/>
            <person name="Dimitrov K.M."/>
            <person name="Suarez D.L."/>
            <person name="Swayne D.E."/>
        </authorList>
    </citation>
    <scope>NUCLEOTIDE SEQUENCE</scope>
    <source>
        <strain evidence="1">Washington</strain>
    </source>
</reference>
<dbReference type="OrthoDB" id="13317at10239"/>
<accession>A0A220T663</accession>
<reference evidence="1 3" key="1">
    <citation type="journal article" date="2017" name="Virus Genes">
        <title>Characterization of Eptesipoxvirus, a novel poxvirus from a microchiropteran bat.</title>
        <authorList>
            <person name="Tu S.L."/>
            <person name="Nakazawa Y."/>
            <person name="Gao J."/>
            <person name="Wilkins K."/>
            <person name="Gallardo-Romero N."/>
            <person name="Li Y."/>
            <person name="Emerson G.L."/>
            <person name="Carroll D.S."/>
            <person name="Upton C."/>
        </authorList>
    </citation>
    <scope>NUCLEOTIDE SEQUENCE [LARGE SCALE GENOMIC DNA]</scope>
    <source>
        <strain evidence="1 3">Washington</strain>
    </source>
</reference>
<evidence type="ECO:0000313" key="1">
    <source>
        <dbReference type="EMBL" id="ASK51210.1"/>
    </source>
</evidence>
<proteinExistence type="predicted"/>